<dbReference type="Proteomes" id="UP000179266">
    <property type="component" value="Unassembled WGS sequence"/>
</dbReference>
<evidence type="ECO:0000313" key="2">
    <source>
        <dbReference type="Proteomes" id="UP000179266"/>
    </source>
</evidence>
<name>A0A1F7S5B4_9BACT</name>
<proteinExistence type="predicted"/>
<dbReference type="SUPFAM" id="SSF56059">
    <property type="entry name" value="Glutathione synthetase ATP-binding domain-like"/>
    <property type="match status" value="1"/>
</dbReference>
<reference evidence="1 2" key="1">
    <citation type="journal article" date="2016" name="Nat. Commun.">
        <title>Thousands of microbial genomes shed light on interconnected biogeochemical processes in an aquifer system.</title>
        <authorList>
            <person name="Anantharaman K."/>
            <person name="Brown C.T."/>
            <person name="Hug L.A."/>
            <person name="Sharon I."/>
            <person name="Castelle C.J."/>
            <person name="Probst A.J."/>
            <person name="Thomas B.C."/>
            <person name="Singh A."/>
            <person name="Wilkins M.J."/>
            <person name="Karaoz U."/>
            <person name="Brodie E.L."/>
            <person name="Williams K.H."/>
            <person name="Hubbard S.S."/>
            <person name="Banfield J.F."/>
        </authorList>
    </citation>
    <scope>NUCLEOTIDE SEQUENCE [LARGE SCALE GENOMIC DNA]</scope>
</reference>
<dbReference type="Gene3D" id="3.30.1490.270">
    <property type="match status" value="1"/>
</dbReference>
<gene>
    <name evidence="1" type="ORF">A2161_16860</name>
</gene>
<accession>A0A1F7S5B4</accession>
<comment type="caution">
    <text evidence="1">The sequence shown here is derived from an EMBL/GenBank/DDBJ whole genome shotgun (WGS) entry which is preliminary data.</text>
</comment>
<evidence type="ECO:0000313" key="1">
    <source>
        <dbReference type="EMBL" id="OGL48448.1"/>
    </source>
</evidence>
<organism evidence="1 2">
    <name type="scientific">Candidatus Schekmanbacteria bacterium RBG_13_48_7</name>
    <dbReference type="NCBI Taxonomy" id="1817878"/>
    <lineage>
        <taxon>Bacteria</taxon>
        <taxon>Candidatus Schekmaniibacteriota</taxon>
    </lineage>
</organism>
<sequence length="163" mass="18722">MTDDKYRKYFTEAEWDSYQKYVPWTRLVRKGTTNLADGKKGDLIKFIRANKDDLVLKPNDEYGGHGILIGWETEQEVWDNRIDVTVAGGRWNAVQHRVRVPLEEFPIMDGNKFVGFEKRNVNINFWSHGGEFAGAFNRAAKGSLVNVHQGGGIMPVFFVEKKK</sequence>
<protein>
    <submittedName>
        <fullName evidence="1">Uncharacterized protein</fullName>
    </submittedName>
</protein>
<dbReference type="AlphaFoldDB" id="A0A1F7S5B4"/>
<dbReference type="EMBL" id="MGDD01000037">
    <property type="protein sequence ID" value="OGL48448.1"/>
    <property type="molecule type" value="Genomic_DNA"/>
</dbReference>